<feature type="domain" description="CBS" evidence="11">
    <location>
        <begin position="283"/>
        <end position="340"/>
    </location>
</feature>
<dbReference type="InterPro" id="IPR000644">
    <property type="entry name" value="CBS_dom"/>
</dbReference>
<name>D6YW85_WADCW</name>
<dbReference type="InterPro" id="IPR005170">
    <property type="entry name" value="Transptr-assoc_dom"/>
</dbReference>
<protein>
    <recommendedName>
        <fullName evidence="11">CBS domain-containing protein</fullName>
    </recommendedName>
</protein>
<dbReference type="Proteomes" id="UP000001505">
    <property type="component" value="Chromosome"/>
</dbReference>
<comment type="similarity">
    <text evidence="2">Belongs to the UPF0053 family.</text>
</comment>
<keyword evidence="4 10" id="KW-0812">Transmembrane</keyword>
<reference evidence="12 13" key="1">
    <citation type="journal article" date="2010" name="PLoS ONE">
        <title>The Waddlia genome: a window into chlamydial biology.</title>
        <authorList>
            <person name="Bertelli C."/>
            <person name="Collyn F."/>
            <person name="Croxatto A."/>
            <person name="Ruckert C."/>
            <person name="Polkinghorne A."/>
            <person name="Kebbi-Beghdadi C."/>
            <person name="Goesmann A."/>
            <person name="Vaughan L."/>
            <person name="Greub G."/>
        </authorList>
    </citation>
    <scope>NUCLEOTIDE SEQUENCE [LARGE SCALE GENOMIC DNA]</scope>
    <source>
        <strain evidence="13">ATCC VR-1470 / WSU 86-1044</strain>
    </source>
</reference>
<dbReference type="SMART" id="SM00116">
    <property type="entry name" value="CBS"/>
    <property type="match status" value="2"/>
</dbReference>
<keyword evidence="7 9" id="KW-0129">CBS domain</keyword>
<dbReference type="SMART" id="SM01091">
    <property type="entry name" value="CorC_HlyC"/>
    <property type="match status" value="1"/>
</dbReference>
<dbReference type="KEGG" id="wch:wcw_1037"/>
<evidence type="ECO:0000256" key="5">
    <source>
        <dbReference type="ARBA" id="ARBA00022737"/>
    </source>
</evidence>
<keyword evidence="3" id="KW-1003">Cell membrane</keyword>
<dbReference type="SUPFAM" id="SSF56176">
    <property type="entry name" value="FAD-binding/transporter-associated domain-like"/>
    <property type="match status" value="1"/>
</dbReference>
<evidence type="ECO:0000256" key="6">
    <source>
        <dbReference type="ARBA" id="ARBA00022989"/>
    </source>
</evidence>
<evidence type="ECO:0000256" key="8">
    <source>
        <dbReference type="ARBA" id="ARBA00023136"/>
    </source>
</evidence>
<dbReference type="InterPro" id="IPR044751">
    <property type="entry name" value="Ion_transp-like_CBS"/>
</dbReference>
<comment type="subcellular location">
    <subcellularLocation>
        <location evidence="1">Cell membrane</location>
        <topology evidence="1">Multi-pass membrane protein</topology>
    </subcellularLocation>
</comment>
<dbReference type="FunFam" id="3.10.580.10:FF:000002">
    <property type="entry name" value="Magnesium/cobalt efflux protein CorC"/>
    <property type="match status" value="1"/>
</dbReference>
<keyword evidence="8 10" id="KW-0472">Membrane</keyword>
<dbReference type="eggNOG" id="COG1253">
    <property type="taxonomic scope" value="Bacteria"/>
</dbReference>
<evidence type="ECO:0000256" key="2">
    <source>
        <dbReference type="ARBA" id="ARBA00006337"/>
    </source>
</evidence>
<dbReference type="InterPro" id="IPR046342">
    <property type="entry name" value="CBS_dom_sf"/>
</dbReference>
<dbReference type="Pfam" id="PF00571">
    <property type="entry name" value="CBS"/>
    <property type="match status" value="2"/>
</dbReference>
<dbReference type="GO" id="GO:0005886">
    <property type="term" value="C:plasma membrane"/>
    <property type="evidence" value="ECO:0007669"/>
    <property type="project" value="UniProtKB-SubCell"/>
</dbReference>
<gene>
    <name evidence="12" type="ordered locus">wcw_1037</name>
</gene>
<accession>D6YW85</accession>
<dbReference type="Pfam" id="PF03471">
    <property type="entry name" value="CorC_HlyC"/>
    <property type="match status" value="1"/>
</dbReference>
<dbReference type="Gene3D" id="3.30.465.10">
    <property type="match status" value="1"/>
</dbReference>
<dbReference type="RefSeq" id="WP_013182110.1">
    <property type="nucleotide sequence ID" value="NC_014225.1"/>
</dbReference>
<keyword evidence="5" id="KW-0677">Repeat</keyword>
<dbReference type="AlphaFoldDB" id="D6YW85"/>
<dbReference type="InterPro" id="IPR002550">
    <property type="entry name" value="CNNM"/>
</dbReference>
<dbReference type="PROSITE" id="PS51371">
    <property type="entry name" value="CBS"/>
    <property type="match status" value="2"/>
</dbReference>
<dbReference type="HOGENOM" id="CLU_015237_4_2_0"/>
<dbReference type="PANTHER" id="PTHR22777">
    <property type="entry name" value="HEMOLYSIN-RELATED"/>
    <property type="match status" value="1"/>
</dbReference>
<evidence type="ECO:0000256" key="4">
    <source>
        <dbReference type="ARBA" id="ARBA00022692"/>
    </source>
</evidence>
<dbReference type="STRING" id="716544.wcw_1037"/>
<evidence type="ECO:0000259" key="11">
    <source>
        <dbReference type="PROSITE" id="PS51371"/>
    </source>
</evidence>
<organism evidence="12 13">
    <name type="scientific">Waddlia chondrophila (strain ATCC VR-1470 / WSU 86-1044)</name>
    <dbReference type="NCBI Taxonomy" id="716544"/>
    <lineage>
        <taxon>Bacteria</taxon>
        <taxon>Pseudomonadati</taxon>
        <taxon>Chlamydiota</taxon>
        <taxon>Chlamydiia</taxon>
        <taxon>Parachlamydiales</taxon>
        <taxon>Waddliaceae</taxon>
        <taxon>Waddlia</taxon>
    </lineage>
</organism>
<dbReference type="OrthoDB" id="9798188at2"/>
<evidence type="ECO:0000256" key="10">
    <source>
        <dbReference type="SAM" id="Phobius"/>
    </source>
</evidence>
<dbReference type="PANTHER" id="PTHR22777:SF32">
    <property type="entry name" value="UPF0053 INNER MEMBRANE PROTEIN YFJD"/>
    <property type="match status" value="1"/>
</dbReference>
<dbReference type="Pfam" id="PF01595">
    <property type="entry name" value="CNNM"/>
    <property type="match status" value="1"/>
</dbReference>
<dbReference type="EMBL" id="CP001928">
    <property type="protein sequence ID" value="ADI38396.1"/>
    <property type="molecule type" value="Genomic_DNA"/>
</dbReference>
<keyword evidence="13" id="KW-1185">Reference proteome</keyword>
<feature type="transmembrane region" description="Helical" evidence="10">
    <location>
        <begin position="128"/>
        <end position="151"/>
    </location>
</feature>
<evidence type="ECO:0000256" key="7">
    <source>
        <dbReference type="ARBA" id="ARBA00023122"/>
    </source>
</evidence>
<evidence type="ECO:0000313" key="12">
    <source>
        <dbReference type="EMBL" id="ADI38396.1"/>
    </source>
</evidence>
<evidence type="ECO:0000256" key="3">
    <source>
        <dbReference type="ARBA" id="ARBA00022475"/>
    </source>
</evidence>
<dbReference type="InterPro" id="IPR016169">
    <property type="entry name" value="FAD-bd_PCMH_sub2"/>
</dbReference>
<dbReference type="CDD" id="cd04590">
    <property type="entry name" value="CBS_pair_CorC_HlyC_assoc"/>
    <property type="match status" value="1"/>
</dbReference>
<dbReference type="InterPro" id="IPR036318">
    <property type="entry name" value="FAD-bd_PCMH-like_sf"/>
</dbReference>
<evidence type="ECO:0000256" key="1">
    <source>
        <dbReference type="ARBA" id="ARBA00004651"/>
    </source>
</evidence>
<proteinExistence type="inferred from homology"/>
<sequence>MHFLTFLFLAVIFLAATAILSALSGALRKLHLQDPNYELSSRRFFYRPIHHYFFPEHEFEGMLTAVLSAQNTTRFLYTASALFFLSNASADHFFTKGNILLLIGFIAALFIIGEFLPRLLGSAFPEKIVRFCAPLSSFVMALSFPITYFGLKLARKHFQSISFEEPLTKTKRELIEIIQQSHVSSDLDSSEKMLIQSTLKFKDRIAREVMVPRVDVFSLPADTTIREAARLSKEEGYSRIPLYRNNVDQIVGVLMYKDILHTFMEYADKENSAAILEQPVESIQKNVLYTPETKKISHLLHEFKKKQVHLAIVVDEYGGTEGIVTIEDILEEIVGEIEDEYDEEEEMIFPQADGSWIVDARMSILDFKQESGIEIPQDGEYDTLGGYIFHCAGSIPSKGFLIHHENFEMEILRSDERKVERVRIRSNTESEK</sequence>
<evidence type="ECO:0000313" key="13">
    <source>
        <dbReference type="Proteomes" id="UP000001505"/>
    </source>
</evidence>
<feature type="transmembrane region" description="Helical" evidence="10">
    <location>
        <begin position="97"/>
        <end position="116"/>
    </location>
</feature>
<dbReference type="SUPFAM" id="SSF54631">
    <property type="entry name" value="CBS-domain pair"/>
    <property type="match status" value="1"/>
</dbReference>
<dbReference type="Gene3D" id="3.10.580.10">
    <property type="entry name" value="CBS-domain"/>
    <property type="match status" value="1"/>
</dbReference>
<keyword evidence="6 10" id="KW-1133">Transmembrane helix</keyword>
<feature type="domain" description="CBS" evidence="11">
    <location>
        <begin position="210"/>
        <end position="270"/>
    </location>
</feature>
<evidence type="ECO:0000256" key="9">
    <source>
        <dbReference type="PROSITE-ProRule" id="PRU00703"/>
    </source>
</evidence>
<dbReference type="GO" id="GO:0050660">
    <property type="term" value="F:flavin adenine dinucleotide binding"/>
    <property type="evidence" value="ECO:0007669"/>
    <property type="project" value="InterPro"/>
</dbReference>